<proteinExistence type="inferred from homology"/>
<dbReference type="InterPro" id="IPR020596">
    <property type="entry name" value="rRNA_Ade_Mease_Trfase_CS"/>
</dbReference>
<evidence type="ECO:0000313" key="8">
    <source>
        <dbReference type="EMBL" id="MBU5489743.1"/>
    </source>
</evidence>
<keyword evidence="5" id="KW-0963">Cytoplasm</keyword>
<keyword evidence="4 5" id="KW-0949">S-adenosyl-L-methionine</keyword>
<gene>
    <name evidence="5 8" type="primary">rsmA</name>
    <name evidence="5" type="synonym">ksgA</name>
    <name evidence="8" type="ORF">KQI75_03710</name>
</gene>
<keyword evidence="9" id="KW-1185">Reference proteome</keyword>
<dbReference type="PANTHER" id="PTHR11727">
    <property type="entry name" value="DIMETHYLADENOSINE TRANSFERASE"/>
    <property type="match status" value="1"/>
</dbReference>
<keyword evidence="5 6" id="KW-0694">RNA-binding</keyword>
<organism evidence="8 9">
    <name type="scientific">Butyricicoccus intestinisimiae</name>
    <dbReference type="NCBI Taxonomy" id="2841509"/>
    <lineage>
        <taxon>Bacteria</taxon>
        <taxon>Bacillati</taxon>
        <taxon>Bacillota</taxon>
        <taxon>Clostridia</taxon>
        <taxon>Eubacteriales</taxon>
        <taxon>Butyricicoccaceae</taxon>
        <taxon>Butyricicoccus</taxon>
    </lineage>
</organism>
<evidence type="ECO:0000259" key="7">
    <source>
        <dbReference type="SMART" id="SM00650"/>
    </source>
</evidence>
<dbReference type="PROSITE" id="PS01131">
    <property type="entry name" value="RRNA_A_DIMETH"/>
    <property type="match status" value="1"/>
</dbReference>
<comment type="catalytic activity">
    <reaction evidence="5">
        <text>adenosine(1518)/adenosine(1519) in 16S rRNA + 4 S-adenosyl-L-methionine = N(6)-dimethyladenosine(1518)/N(6)-dimethyladenosine(1519) in 16S rRNA + 4 S-adenosyl-L-homocysteine + 4 H(+)</text>
        <dbReference type="Rhea" id="RHEA:19609"/>
        <dbReference type="Rhea" id="RHEA-COMP:10232"/>
        <dbReference type="Rhea" id="RHEA-COMP:10233"/>
        <dbReference type="ChEBI" id="CHEBI:15378"/>
        <dbReference type="ChEBI" id="CHEBI:57856"/>
        <dbReference type="ChEBI" id="CHEBI:59789"/>
        <dbReference type="ChEBI" id="CHEBI:74411"/>
        <dbReference type="ChEBI" id="CHEBI:74493"/>
        <dbReference type="EC" id="2.1.1.182"/>
    </reaction>
</comment>
<dbReference type="EMBL" id="JAHLQI010000002">
    <property type="protein sequence ID" value="MBU5489743.1"/>
    <property type="molecule type" value="Genomic_DNA"/>
</dbReference>
<accession>A0ABS6EPY1</accession>
<reference evidence="8 9" key="1">
    <citation type="submission" date="2021-06" db="EMBL/GenBank/DDBJ databases">
        <authorList>
            <person name="Sun Q."/>
            <person name="Li D."/>
        </authorList>
    </citation>
    <scope>NUCLEOTIDE SEQUENCE [LARGE SCALE GENOMIC DNA]</scope>
    <source>
        <strain evidence="8 9">MSJd-7</strain>
    </source>
</reference>
<comment type="caution">
    <text evidence="8">The sequence shown here is derived from an EMBL/GenBank/DDBJ whole genome shotgun (WGS) entry which is preliminary data.</text>
</comment>
<dbReference type="Pfam" id="PF00398">
    <property type="entry name" value="RrnaAD"/>
    <property type="match status" value="1"/>
</dbReference>
<dbReference type="EC" id="2.1.1.182" evidence="5"/>
<sequence length="289" mass="31326">MDLCNIDTIRAVLGRHGFRFSKSLGQNFLTEAWVPARIAESCGVDETSCALEVGPGMGCLTEQLSKRAGQVCSIELDRALFPVLEETLADCHNVEIVQGDVLKCDLAGICREKFGGKPVYACANLPYYITTPAITAMLESKAFSAITVMVQKEVAQRICACAGSSDYSAFSIYIAYYAQAEILFDVPRDCFVPQPKVDSAVVRLIPRSEPPVQVSNEKLLFTLIKAAFGQRRKTLANALGGVLGASLGKAGIVQLITDCGFDARIRGEKLSLEDFAVLTQLADQRMQQA</sequence>
<dbReference type="InterPro" id="IPR001737">
    <property type="entry name" value="KsgA/Erm"/>
</dbReference>
<keyword evidence="2 5" id="KW-0489">Methyltransferase</keyword>
<evidence type="ECO:0000256" key="6">
    <source>
        <dbReference type="PROSITE-ProRule" id="PRU01026"/>
    </source>
</evidence>
<evidence type="ECO:0000256" key="1">
    <source>
        <dbReference type="ARBA" id="ARBA00022552"/>
    </source>
</evidence>
<dbReference type="HAMAP" id="MF_00607">
    <property type="entry name" value="16SrRNA_methyltr_A"/>
    <property type="match status" value="1"/>
</dbReference>
<comment type="similarity">
    <text evidence="5">Belongs to the class I-like SAM-binding methyltransferase superfamily. rRNA adenine N(6)-methyltransferase family. RsmA subfamily.</text>
</comment>
<dbReference type="InterPro" id="IPR011530">
    <property type="entry name" value="rRNA_adenine_dimethylase"/>
</dbReference>
<feature type="binding site" evidence="5 6">
    <location>
        <position position="54"/>
    </location>
    <ligand>
        <name>S-adenosyl-L-methionine</name>
        <dbReference type="ChEBI" id="CHEBI:59789"/>
    </ligand>
</feature>
<evidence type="ECO:0000256" key="2">
    <source>
        <dbReference type="ARBA" id="ARBA00022603"/>
    </source>
</evidence>
<evidence type="ECO:0000256" key="4">
    <source>
        <dbReference type="ARBA" id="ARBA00022691"/>
    </source>
</evidence>
<feature type="binding site" evidence="5 6">
    <location>
        <position position="124"/>
    </location>
    <ligand>
        <name>S-adenosyl-L-methionine</name>
        <dbReference type="ChEBI" id="CHEBI:59789"/>
    </ligand>
</feature>
<dbReference type="SMART" id="SM00650">
    <property type="entry name" value="rADc"/>
    <property type="match status" value="1"/>
</dbReference>
<comment type="subcellular location">
    <subcellularLocation>
        <location evidence="5">Cytoplasm</location>
    </subcellularLocation>
</comment>
<evidence type="ECO:0000256" key="5">
    <source>
        <dbReference type="HAMAP-Rule" id="MF_00607"/>
    </source>
</evidence>
<dbReference type="NCBIfam" id="TIGR00755">
    <property type="entry name" value="ksgA"/>
    <property type="match status" value="1"/>
</dbReference>
<feature type="domain" description="Ribosomal RNA adenine methylase transferase N-terminal" evidence="7">
    <location>
        <begin position="34"/>
        <end position="208"/>
    </location>
</feature>
<evidence type="ECO:0000256" key="3">
    <source>
        <dbReference type="ARBA" id="ARBA00022679"/>
    </source>
</evidence>
<dbReference type="InterPro" id="IPR020598">
    <property type="entry name" value="rRNA_Ade_methylase_Trfase_N"/>
</dbReference>
<dbReference type="PANTHER" id="PTHR11727:SF7">
    <property type="entry name" value="DIMETHYLADENOSINE TRANSFERASE-RELATED"/>
    <property type="match status" value="1"/>
</dbReference>
<name>A0ABS6EPY1_9FIRM</name>
<feature type="binding site" evidence="5 6">
    <location>
        <position position="29"/>
    </location>
    <ligand>
        <name>S-adenosyl-L-methionine</name>
        <dbReference type="ChEBI" id="CHEBI:59789"/>
    </ligand>
</feature>
<dbReference type="PROSITE" id="PS51689">
    <property type="entry name" value="SAM_RNA_A_N6_MT"/>
    <property type="match status" value="1"/>
</dbReference>
<comment type="function">
    <text evidence="5">Specifically dimethylates two adjacent adenosines (A1518 and A1519) in the loop of a conserved hairpin near the 3'-end of 16S rRNA in the 30S particle. May play a critical role in biogenesis of 30S subunits.</text>
</comment>
<keyword evidence="1 5" id="KW-0698">rRNA processing</keyword>
<feature type="binding site" evidence="5 6">
    <location>
        <position position="27"/>
    </location>
    <ligand>
        <name>S-adenosyl-L-methionine</name>
        <dbReference type="ChEBI" id="CHEBI:59789"/>
    </ligand>
</feature>
<feature type="binding site" evidence="5 6">
    <location>
        <position position="75"/>
    </location>
    <ligand>
        <name>S-adenosyl-L-methionine</name>
        <dbReference type="ChEBI" id="CHEBI:59789"/>
    </ligand>
</feature>
<feature type="binding site" evidence="5 6">
    <location>
        <position position="100"/>
    </location>
    <ligand>
        <name>S-adenosyl-L-methionine</name>
        <dbReference type="ChEBI" id="CHEBI:59789"/>
    </ligand>
</feature>
<evidence type="ECO:0000313" key="9">
    <source>
        <dbReference type="Proteomes" id="UP000783588"/>
    </source>
</evidence>
<keyword evidence="3 5" id="KW-0808">Transferase</keyword>
<dbReference type="GO" id="GO:0052908">
    <property type="term" value="F:16S rRNA (adenine(1518)-N(6)/adenine(1519)-N(6))-dimethyltransferase activity"/>
    <property type="evidence" value="ECO:0007669"/>
    <property type="project" value="UniProtKB-EC"/>
</dbReference>
<dbReference type="Proteomes" id="UP000783588">
    <property type="component" value="Unassembled WGS sequence"/>
</dbReference>
<dbReference type="RefSeq" id="WP_216469399.1">
    <property type="nucleotide sequence ID" value="NZ_JAHLQI010000002.1"/>
</dbReference>
<protein>
    <recommendedName>
        <fullName evidence="5">Ribosomal RNA small subunit methyltransferase A</fullName>
        <ecNumber evidence="5">2.1.1.182</ecNumber>
    </recommendedName>
    <alternativeName>
        <fullName evidence="5">16S rRNA (adenine(1518)-N(6)/adenine(1519)-N(6))-dimethyltransferase</fullName>
    </alternativeName>
    <alternativeName>
        <fullName evidence="5">16S rRNA dimethyladenosine transferase</fullName>
    </alternativeName>
    <alternativeName>
        <fullName evidence="5">16S rRNA dimethylase</fullName>
    </alternativeName>
    <alternativeName>
        <fullName evidence="5">S-adenosylmethionine-6-N', N'-adenosyl(rRNA) dimethyltransferase</fullName>
    </alternativeName>
</protein>